<dbReference type="GO" id="GO:0016491">
    <property type="term" value="F:oxidoreductase activity"/>
    <property type="evidence" value="ECO:0007669"/>
    <property type="project" value="InterPro"/>
</dbReference>
<evidence type="ECO:0000256" key="4">
    <source>
        <dbReference type="ARBA" id="ARBA00022982"/>
    </source>
</evidence>
<dbReference type="PANTHER" id="PTHR36541:SF1">
    <property type="entry name" value="SUPEROXIDE REDUCTASE-RELATED"/>
    <property type="match status" value="1"/>
</dbReference>
<evidence type="ECO:0000313" key="7">
    <source>
        <dbReference type="EMBL" id="KXA92096.1"/>
    </source>
</evidence>
<keyword evidence="3" id="KW-0479">Metal-binding</keyword>
<evidence type="ECO:0000259" key="6">
    <source>
        <dbReference type="Pfam" id="PF01880"/>
    </source>
</evidence>
<evidence type="ECO:0000256" key="2">
    <source>
        <dbReference type="ARBA" id="ARBA00022448"/>
    </source>
</evidence>
<accession>A0A133UD49</accession>
<dbReference type="Gene3D" id="2.60.40.730">
    <property type="entry name" value="SOR catalytic domain"/>
    <property type="match status" value="1"/>
</dbReference>
<comment type="caution">
    <text evidence="7">The sequence shown here is derived from an EMBL/GenBank/DDBJ whole genome shotgun (WGS) entry which is preliminary data.</text>
</comment>
<dbReference type="InterPro" id="IPR051233">
    <property type="entry name" value="Desulfoferrodoxin_SOR"/>
</dbReference>
<sequence>MNALERKHAVVIDAPDEVKENEPFEVEVRVGEYQEHPNEPGHFIEWMELYSGDTFLARLSLTPEKSHYVMKTTVKLDHSHPLRAWAKCNLHGLWEGSKEIKVE</sequence>
<dbReference type="GO" id="GO:0005506">
    <property type="term" value="F:iron ion binding"/>
    <property type="evidence" value="ECO:0007669"/>
    <property type="project" value="InterPro"/>
</dbReference>
<reference evidence="7 8" key="1">
    <citation type="journal article" date="2016" name="Sci. Rep.">
        <title>Metabolic traits of an uncultured archaeal lineage -MSBL1- from brine pools of the Red Sea.</title>
        <authorList>
            <person name="Mwirichia R."/>
            <person name="Alam I."/>
            <person name="Rashid M."/>
            <person name="Vinu M."/>
            <person name="Ba-Alawi W."/>
            <person name="Anthony Kamau A."/>
            <person name="Kamanda Ngugi D."/>
            <person name="Goker M."/>
            <person name="Klenk H.P."/>
            <person name="Bajic V."/>
            <person name="Stingl U."/>
        </authorList>
    </citation>
    <scope>NUCLEOTIDE SEQUENCE [LARGE SCALE GENOMIC DNA]</scope>
    <source>
        <strain evidence="7">SCGC-AAA259E22</strain>
    </source>
</reference>
<dbReference type="EMBL" id="LHXP01000095">
    <property type="protein sequence ID" value="KXA92096.1"/>
    <property type="molecule type" value="Genomic_DNA"/>
</dbReference>
<organism evidence="7 8">
    <name type="scientific">candidate division MSBL1 archaeon SCGC-AAA259E22</name>
    <dbReference type="NCBI Taxonomy" id="1698265"/>
    <lineage>
        <taxon>Archaea</taxon>
        <taxon>Methanobacteriati</taxon>
        <taxon>Methanobacteriota</taxon>
        <taxon>candidate division MSBL1</taxon>
    </lineage>
</organism>
<dbReference type="SUPFAM" id="SSF49367">
    <property type="entry name" value="Superoxide reductase-like"/>
    <property type="match status" value="1"/>
</dbReference>
<dbReference type="Pfam" id="PF01880">
    <property type="entry name" value="Desulfoferrodox"/>
    <property type="match status" value="1"/>
</dbReference>
<keyword evidence="5" id="KW-0408">Iron</keyword>
<feature type="domain" description="Desulfoferrodoxin ferrous iron-binding" evidence="6">
    <location>
        <begin position="3"/>
        <end position="96"/>
    </location>
</feature>
<proteinExistence type="inferred from homology"/>
<evidence type="ECO:0000256" key="3">
    <source>
        <dbReference type="ARBA" id="ARBA00022723"/>
    </source>
</evidence>
<dbReference type="NCBIfam" id="TIGR00332">
    <property type="entry name" value="neela_ferrous"/>
    <property type="match status" value="1"/>
</dbReference>
<dbReference type="PANTHER" id="PTHR36541">
    <property type="entry name" value="SUPEROXIDE REDUCTASE-RELATED"/>
    <property type="match status" value="1"/>
</dbReference>
<evidence type="ECO:0000313" key="8">
    <source>
        <dbReference type="Proteomes" id="UP000070657"/>
    </source>
</evidence>
<dbReference type="AlphaFoldDB" id="A0A133UD49"/>
<name>A0A133UD49_9EURY</name>
<keyword evidence="8" id="KW-1185">Reference proteome</keyword>
<dbReference type="InterPro" id="IPR002742">
    <property type="entry name" value="Desulfoferrodoxin_Fe-bd_dom"/>
</dbReference>
<gene>
    <name evidence="7" type="ORF">AKJ66_04705</name>
</gene>
<keyword evidence="2" id="KW-0813">Transport</keyword>
<protein>
    <recommendedName>
        <fullName evidence="6">Desulfoferrodoxin ferrous iron-binding domain-containing protein</fullName>
    </recommendedName>
</protein>
<keyword evidence="4" id="KW-0249">Electron transport</keyword>
<dbReference type="InterPro" id="IPR036073">
    <property type="entry name" value="Desulfoferrodoxin_Fe-bd_dom_sf"/>
</dbReference>
<evidence type="ECO:0000256" key="5">
    <source>
        <dbReference type="ARBA" id="ARBA00023004"/>
    </source>
</evidence>
<comment type="similarity">
    <text evidence="1">Belongs to the desulfoferrodoxin family.</text>
</comment>
<evidence type="ECO:0000256" key="1">
    <source>
        <dbReference type="ARBA" id="ARBA00005941"/>
    </source>
</evidence>
<dbReference type="Proteomes" id="UP000070657">
    <property type="component" value="Unassembled WGS sequence"/>
</dbReference>